<gene>
    <name evidence="1" type="ORF">ACFSJT_13290</name>
</gene>
<dbReference type="RefSeq" id="WP_378320783.1">
    <property type="nucleotide sequence ID" value="NZ_JBHUHY010000015.1"/>
</dbReference>
<sequence>MKSIRLIIQVFTFLYCTILFSQNPSPATPARLSSFSFEGNLAANSMMRGRDILQEVLNIGNKNLTLEDIKGNPYLIEKFEIGLLKYTDSTEIGKLPMRYNAYNDEIEVDYQDGAKLLSKSIPISVIVNNKEFRILDYMDNSSTKKGFFIEKLRNTNCSLYVRYEKTLKLPEEAKTSFHKSESPKFIEKKHYYIQFGNQTPIRLKLKKSKILQHFKLHQKKLKEFCGEKKLDLKNENDLIILINYYNSLQ</sequence>
<evidence type="ECO:0000313" key="1">
    <source>
        <dbReference type="EMBL" id="MFD2187770.1"/>
    </source>
</evidence>
<comment type="caution">
    <text evidence="1">The sequence shown here is derived from an EMBL/GenBank/DDBJ whole genome shotgun (WGS) entry which is preliminary data.</text>
</comment>
<evidence type="ECO:0000313" key="2">
    <source>
        <dbReference type="Proteomes" id="UP001597344"/>
    </source>
</evidence>
<protein>
    <submittedName>
        <fullName evidence="1">Uncharacterized protein</fullName>
    </submittedName>
</protein>
<keyword evidence="2" id="KW-1185">Reference proteome</keyword>
<accession>A0ABW5AZV6</accession>
<reference evidence="2" key="1">
    <citation type="journal article" date="2019" name="Int. J. Syst. Evol. Microbiol.">
        <title>The Global Catalogue of Microorganisms (GCM) 10K type strain sequencing project: providing services to taxonomists for standard genome sequencing and annotation.</title>
        <authorList>
            <consortium name="The Broad Institute Genomics Platform"/>
            <consortium name="The Broad Institute Genome Sequencing Center for Infectious Disease"/>
            <person name="Wu L."/>
            <person name="Ma J."/>
        </authorList>
    </citation>
    <scope>NUCLEOTIDE SEQUENCE [LARGE SCALE GENOMIC DNA]</scope>
    <source>
        <strain evidence="2">DT92</strain>
    </source>
</reference>
<dbReference type="Proteomes" id="UP001597344">
    <property type="component" value="Unassembled WGS sequence"/>
</dbReference>
<proteinExistence type="predicted"/>
<name>A0ABW5AZV6_9FLAO</name>
<dbReference type="EMBL" id="JBHUHY010000015">
    <property type="protein sequence ID" value="MFD2187770.1"/>
    <property type="molecule type" value="Genomic_DNA"/>
</dbReference>
<organism evidence="1 2">
    <name type="scientific">Aquimarina celericrescens</name>
    <dbReference type="NCBI Taxonomy" id="1964542"/>
    <lineage>
        <taxon>Bacteria</taxon>
        <taxon>Pseudomonadati</taxon>
        <taxon>Bacteroidota</taxon>
        <taxon>Flavobacteriia</taxon>
        <taxon>Flavobacteriales</taxon>
        <taxon>Flavobacteriaceae</taxon>
        <taxon>Aquimarina</taxon>
    </lineage>
</organism>